<feature type="compositionally biased region" description="Basic residues" evidence="1">
    <location>
        <begin position="131"/>
        <end position="144"/>
    </location>
</feature>
<name>A0A9E8MUE7_9FLAO</name>
<evidence type="ECO:0000313" key="3">
    <source>
        <dbReference type="EMBL" id="WAC01723.1"/>
    </source>
</evidence>
<dbReference type="AlphaFoldDB" id="A0A9E8MUE7"/>
<gene>
    <name evidence="3" type="ORF">N7U66_17760</name>
</gene>
<organism evidence="3 4">
    <name type="scientific">Lacinutrix neustonica</name>
    <dbReference type="NCBI Taxonomy" id="2980107"/>
    <lineage>
        <taxon>Bacteria</taxon>
        <taxon>Pseudomonadati</taxon>
        <taxon>Bacteroidota</taxon>
        <taxon>Flavobacteriia</taxon>
        <taxon>Flavobacteriales</taxon>
        <taxon>Flavobacteriaceae</taxon>
        <taxon>Lacinutrix</taxon>
    </lineage>
</organism>
<dbReference type="RefSeq" id="WP_267676321.1">
    <property type="nucleotide sequence ID" value="NZ_CP113088.1"/>
</dbReference>
<keyword evidence="4" id="KW-1185">Reference proteome</keyword>
<keyword evidence="2" id="KW-0732">Signal</keyword>
<dbReference type="Proteomes" id="UP001164705">
    <property type="component" value="Chromosome"/>
</dbReference>
<feature type="signal peptide" evidence="2">
    <location>
        <begin position="1"/>
        <end position="18"/>
    </location>
</feature>
<evidence type="ECO:0000313" key="4">
    <source>
        <dbReference type="Proteomes" id="UP001164705"/>
    </source>
</evidence>
<feature type="chain" id="PRO_5038606152" description="DUF4890 domain-containing protein" evidence="2">
    <location>
        <begin position="19"/>
        <end position="160"/>
    </location>
</feature>
<reference evidence="3" key="1">
    <citation type="submission" date="2022-11" db="EMBL/GenBank/DDBJ databases">
        <title>Lacinutrix neustonica HL-RS19T sp. nov., isolated from the surface microlayer sample of brackish Lake Shihwa.</title>
        <authorList>
            <person name="Choi J.Y."/>
            <person name="Hwang C.Y."/>
        </authorList>
    </citation>
    <scope>NUCLEOTIDE SEQUENCE</scope>
    <source>
        <strain evidence="3">HL-RS19</strain>
    </source>
</reference>
<feature type="compositionally biased region" description="Basic and acidic residues" evidence="1">
    <location>
        <begin position="83"/>
        <end position="118"/>
    </location>
</feature>
<dbReference type="KEGG" id="lnu:N7U66_17760"/>
<feature type="region of interest" description="Disordered" evidence="1">
    <location>
        <begin position="78"/>
        <end position="160"/>
    </location>
</feature>
<evidence type="ECO:0008006" key="5">
    <source>
        <dbReference type="Google" id="ProtNLM"/>
    </source>
</evidence>
<feature type="compositionally biased region" description="Basic and acidic residues" evidence="1">
    <location>
        <begin position="151"/>
        <end position="160"/>
    </location>
</feature>
<proteinExistence type="predicted"/>
<evidence type="ECO:0000256" key="2">
    <source>
        <dbReference type="SAM" id="SignalP"/>
    </source>
</evidence>
<sequence>MKKLIIMALALASFNMQAQDKKEDRMAIKKERLNKMNAEDMAQIQTKKMVLALDLSDAQQKQVEQVELKTAKRRLEHMKKKATMAEKGEKPSEDARLKMQNDKLDNRIATKREMKKILNESQYEKWNTMHERKHKMGRPRKMERKRGTAPSDRDGDRRKH</sequence>
<dbReference type="EMBL" id="CP113088">
    <property type="protein sequence ID" value="WAC01723.1"/>
    <property type="molecule type" value="Genomic_DNA"/>
</dbReference>
<evidence type="ECO:0000256" key="1">
    <source>
        <dbReference type="SAM" id="MobiDB-lite"/>
    </source>
</evidence>
<accession>A0A9E8MUE7</accession>
<protein>
    <recommendedName>
        <fullName evidence="5">DUF4890 domain-containing protein</fullName>
    </recommendedName>
</protein>